<name>A0A834VL99_9PLEO</name>
<keyword evidence="1 6" id="KW-0645">Protease</keyword>
<dbReference type="InterPro" id="IPR001915">
    <property type="entry name" value="Peptidase_M48"/>
</dbReference>
<evidence type="ECO:0000256" key="6">
    <source>
        <dbReference type="RuleBase" id="RU003983"/>
    </source>
</evidence>
<dbReference type="AlphaFoldDB" id="A0A834VL99"/>
<proteinExistence type="inferred from homology"/>
<dbReference type="CDD" id="cd07331">
    <property type="entry name" value="M48C_Oma1_like"/>
    <property type="match status" value="1"/>
</dbReference>
<evidence type="ECO:0000256" key="2">
    <source>
        <dbReference type="ARBA" id="ARBA00022723"/>
    </source>
</evidence>
<feature type="domain" description="Peptidase M48" evidence="7">
    <location>
        <begin position="133"/>
        <end position="310"/>
    </location>
</feature>
<dbReference type="Pfam" id="PF01435">
    <property type="entry name" value="Peptidase_M48"/>
    <property type="match status" value="1"/>
</dbReference>
<dbReference type="PANTHER" id="PTHR22726:SF1">
    <property type="entry name" value="METALLOENDOPEPTIDASE OMA1, MITOCHONDRIAL"/>
    <property type="match status" value="1"/>
</dbReference>
<organism evidence="8 9">
    <name type="scientific">Pyrenophora tritici-repentis</name>
    <dbReference type="NCBI Taxonomy" id="45151"/>
    <lineage>
        <taxon>Eukaryota</taxon>
        <taxon>Fungi</taxon>
        <taxon>Dikarya</taxon>
        <taxon>Ascomycota</taxon>
        <taxon>Pezizomycotina</taxon>
        <taxon>Dothideomycetes</taxon>
        <taxon>Pleosporomycetidae</taxon>
        <taxon>Pleosporales</taxon>
        <taxon>Pleosporineae</taxon>
        <taxon>Pleosporaceae</taxon>
        <taxon>Pyrenophora</taxon>
    </lineage>
</organism>
<evidence type="ECO:0000313" key="8">
    <source>
        <dbReference type="EMBL" id="KAF7567940.1"/>
    </source>
</evidence>
<dbReference type="GO" id="GO:0006515">
    <property type="term" value="P:protein quality control for misfolded or incompletely synthesized proteins"/>
    <property type="evidence" value="ECO:0007669"/>
    <property type="project" value="TreeGrafter"/>
</dbReference>
<gene>
    <name evidence="8" type="ORF">PtrM4_125530</name>
</gene>
<dbReference type="GO" id="GO:0005743">
    <property type="term" value="C:mitochondrial inner membrane"/>
    <property type="evidence" value="ECO:0007669"/>
    <property type="project" value="TreeGrafter"/>
</dbReference>
<dbReference type="Gene3D" id="3.30.2010.10">
    <property type="entry name" value="Metalloproteases ('zincins'), catalytic domain"/>
    <property type="match status" value="1"/>
</dbReference>
<dbReference type="PANTHER" id="PTHR22726">
    <property type="entry name" value="METALLOENDOPEPTIDASE OMA1"/>
    <property type="match status" value="1"/>
</dbReference>
<dbReference type="InterPro" id="IPR051156">
    <property type="entry name" value="Mito/Outer_Membr_Metalloprot"/>
</dbReference>
<evidence type="ECO:0000256" key="5">
    <source>
        <dbReference type="ARBA" id="ARBA00023049"/>
    </source>
</evidence>
<dbReference type="EMBL" id="NQIK02000007">
    <property type="protein sequence ID" value="KAF7567940.1"/>
    <property type="molecule type" value="Genomic_DNA"/>
</dbReference>
<accession>A0A834VL99</accession>
<reference evidence="8 9" key="1">
    <citation type="journal article" date="2018" name="BMC Genomics">
        <title>Comparative genomics of the wheat fungal pathogen Pyrenophora tritici-repentis reveals chromosomal variations and genome plasticity.</title>
        <authorList>
            <person name="Moolhuijzen P."/>
            <person name="See P.T."/>
            <person name="Hane J.K."/>
            <person name="Shi G."/>
            <person name="Liu Z."/>
            <person name="Oliver R.P."/>
            <person name="Moffat C.S."/>
        </authorList>
    </citation>
    <scope>NUCLEOTIDE SEQUENCE [LARGE SCALE GENOMIC DNA]</scope>
    <source>
        <strain evidence="8">M4</strain>
    </source>
</reference>
<comment type="caution">
    <text evidence="8">The sequence shown here is derived from an EMBL/GenBank/DDBJ whole genome shotgun (WGS) entry which is preliminary data.</text>
</comment>
<keyword evidence="2" id="KW-0479">Metal-binding</keyword>
<dbReference type="GO" id="GO:0034982">
    <property type="term" value="P:mitochondrial protein processing"/>
    <property type="evidence" value="ECO:0007669"/>
    <property type="project" value="TreeGrafter"/>
</dbReference>
<comment type="similarity">
    <text evidence="6">Belongs to the peptidase M48 family.</text>
</comment>
<evidence type="ECO:0000256" key="4">
    <source>
        <dbReference type="ARBA" id="ARBA00022833"/>
    </source>
</evidence>
<dbReference type="Proteomes" id="UP000245464">
    <property type="component" value="Chromosome 7"/>
</dbReference>
<evidence type="ECO:0000313" key="9">
    <source>
        <dbReference type="Proteomes" id="UP000245464"/>
    </source>
</evidence>
<keyword evidence="5 6" id="KW-0482">Metalloprotease</keyword>
<evidence type="ECO:0000256" key="3">
    <source>
        <dbReference type="ARBA" id="ARBA00022801"/>
    </source>
</evidence>
<dbReference type="GeneID" id="6347636"/>
<evidence type="ECO:0000256" key="1">
    <source>
        <dbReference type="ARBA" id="ARBA00022670"/>
    </source>
</evidence>
<dbReference type="RefSeq" id="XP_065960710.1">
    <property type="nucleotide sequence ID" value="XM_066108718.1"/>
</dbReference>
<protein>
    <submittedName>
        <fullName evidence="8">Mitochondrial metalloendopeptidase OMA1</fullName>
    </submittedName>
</protein>
<keyword evidence="3 6" id="KW-0378">Hydrolase</keyword>
<comment type="cofactor">
    <cofactor evidence="6">
        <name>Zn(2+)</name>
        <dbReference type="ChEBI" id="CHEBI:29105"/>
    </cofactor>
    <text evidence="6">Binds 1 zinc ion per subunit.</text>
</comment>
<keyword evidence="4 6" id="KW-0862">Zinc</keyword>
<sequence>MYRIRPRFSAFQSPFLAPRSITPSLRNHAQIRCYNRIGGRGPQYKRFSASNSSYTDLLYRWAASPTFYRDVGIITAGSAGIYLYNLEEVPVSGRRRFNIIPPSLEAKLSESTVAQIKEEYKGRILPENDYRVQQVRRVLERLLPFAEGEGVRNVNWEVNVIDSPEQNAFVTSGGKVFVFTGILPMCKTEDEIAAVLGHEIAHVVARHTAHTRESLTFAPFILLGCLVLAAYDVSMSTSSAAFNFFLQMPASRKHEAEADYIGLLMMAQGCYNPEAAASFWARMEKQGGQPPELLSTHPSHHNREAKIKEWLPKAQEKAEASDCHFSAQYATHFRSAFDTLGRW</sequence>
<dbReference type="GO" id="GO:0046872">
    <property type="term" value="F:metal ion binding"/>
    <property type="evidence" value="ECO:0007669"/>
    <property type="project" value="UniProtKB-KW"/>
</dbReference>
<evidence type="ECO:0000259" key="7">
    <source>
        <dbReference type="Pfam" id="PF01435"/>
    </source>
</evidence>
<dbReference type="KEGG" id="ptrr:6347636"/>
<dbReference type="GO" id="GO:0004222">
    <property type="term" value="F:metalloendopeptidase activity"/>
    <property type="evidence" value="ECO:0007669"/>
    <property type="project" value="InterPro"/>
</dbReference>